<evidence type="ECO:0000256" key="1">
    <source>
        <dbReference type="SAM" id="MobiDB-lite"/>
    </source>
</evidence>
<keyword evidence="2" id="KW-0812">Transmembrane</keyword>
<reference evidence="3 4" key="1">
    <citation type="submission" date="2018-11" db="EMBL/GenBank/DDBJ databases">
        <title>Genomic Encyclopedia of Type Strains, Phase IV (KMG-IV): sequencing the most valuable type-strain genomes for metagenomic binning, comparative biology and taxonomic classification.</title>
        <authorList>
            <person name="Goeker M."/>
        </authorList>
    </citation>
    <scope>NUCLEOTIDE SEQUENCE [LARGE SCALE GENOMIC DNA]</scope>
    <source>
        <strain evidence="3 4">DSM 16974</strain>
    </source>
</reference>
<dbReference type="AlphaFoldDB" id="A0A3N1NWF9"/>
<comment type="caution">
    <text evidence="3">The sequence shown here is derived from an EMBL/GenBank/DDBJ whole genome shotgun (WGS) entry which is preliminary data.</text>
</comment>
<protein>
    <submittedName>
        <fullName evidence="3">Uncharacterized protein</fullName>
    </submittedName>
</protein>
<keyword evidence="2" id="KW-0472">Membrane</keyword>
<dbReference type="EMBL" id="RJUK01000001">
    <property type="protein sequence ID" value="ROQ20169.1"/>
    <property type="molecule type" value="Genomic_DNA"/>
</dbReference>
<proteinExistence type="predicted"/>
<sequence length="201" mass="21730">MTPKSQYLGSWLTGHTVRLLHCHHRVCSISHIQHSWHRRPYGQRTLPHFICKPGLTLPPAAPNLSIKHTWRSPMYRPNPSRHRRKSGAFSALWLTLLVLSVGLLGAGAGGVQTSDHSLGVGFSGAFDPVVGAPSSTVLNALPNGERQSSEGTDEGDQAFAANNAFNGTVAELSAPSYDYQSPTPPRLKHPLNQAPRAPPLV</sequence>
<accession>A0A3N1NWF9</accession>
<evidence type="ECO:0000313" key="4">
    <source>
        <dbReference type="Proteomes" id="UP000273643"/>
    </source>
</evidence>
<keyword evidence="2" id="KW-1133">Transmembrane helix</keyword>
<dbReference type="Proteomes" id="UP000273643">
    <property type="component" value="Unassembled WGS sequence"/>
</dbReference>
<organism evidence="3 4">
    <name type="scientific">Marinimicrobium koreense</name>
    <dbReference type="NCBI Taxonomy" id="306545"/>
    <lineage>
        <taxon>Bacteria</taxon>
        <taxon>Pseudomonadati</taxon>
        <taxon>Pseudomonadota</taxon>
        <taxon>Gammaproteobacteria</taxon>
        <taxon>Cellvibrionales</taxon>
        <taxon>Cellvibrionaceae</taxon>
        <taxon>Marinimicrobium</taxon>
    </lineage>
</organism>
<evidence type="ECO:0000256" key="2">
    <source>
        <dbReference type="SAM" id="Phobius"/>
    </source>
</evidence>
<feature type="region of interest" description="Disordered" evidence="1">
    <location>
        <begin position="141"/>
        <end position="201"/>
    </location>
</feature>
<name>A0A3N1NWF9_9GAMM</name>
<feature type="transmembrane region" description="Helical" evidence="2">
    <location>
        <begin position="91"/>
        <end position="111"/>
    </location>
</feature>
<evidence type="ECO:0000313" key="3">
    <source>
        <dbReference type="EMBL" id="ROQ20169.1"/>
    </source>
</evidence>
<gene>
    <name evidence="3" type="ORF">EDC38_0768</name>
</gene>
<keyword evidence="4" id="KW-1185">Reference proteome</keyword>